<comment type="caution">
    <text evidence="1">The sequence shown here is derived from an EMBL/GenBank/DDBJ whole genome shotgun (WGS) entry which is preliminary data.</text>
</comment>
<reference evidence="1 2" key="1">
    <citation type="submission" date="2023-10" db="EMBL/GenBank/DDBJ databases">
        <title>Veillonella sp. nov., isolated from a pig farm feces dump.</title>
        <authorList>
            <person name="Chang Y.-H."/>
        </authorList>
    </citation>
    <scope>NUCLEOTIDE SEQUENCE [LARGE SCALE GENOMIC DNA]</scope>
    <source>
        <strain evidence="1 2">YH-vei2233</strain>
    </source>
</reference>
<accession>A0ABU3Z847</accession>
<sequence length="88" mass="10034">MSGEYEFKLRKAAASLVREGDNCEAVIQIANVLVHNDAFYFITPGPIRKKLVDLRAMLYENTIAVVGKIYKISLMQLVEMLKEKQQDD</sequence>
<evidence type="ECO:0000313" key="2">
    <source>
        <dbReference type="Proteomes" id="UP001272515"/>
    </source>
</evidence>
<dbReference type="EMBL" id="JAWJZB010000004">
    <property type="protein sequence ID" value="MDV5088078.1"/>
    <property type="molecule type" value="Genomic_DNA"/>
</dbReference>
<dbReference type="Proteomes" id="UP001272515">
    <property type="component" value="Unassembled WGS sequence"/>
</dbReference>
<gene>
    <name evidence="1" type="ORF">RVY80_04345</name>
</gene>
<organism evidence="1 2">
    <name type="scientific">Veillonella absiana</name>
    <dbReference type="NCBI Taxonomy" id="3079305"/>
    <lineage>
        <taxon>Bacteria</taxon>
        <taxon>Bacillati</taxon>
        <taxon>Bacillota</taxon>
        <taxon>Negativicutes</taxon>
        <taxon>Veillonellales</taxon>
        <taxon>Veillonellaceae</taxon>
        <taxon>Veillonella</taxon>
    </lineage>
</organism>
<name>A0ABU3Z847_9FIRM</name>
<protein>
    <submittedName>
        <fullName evidence="1">Uncharacterized protein</fullName>
    </submittedName>
</protein>
<evidence type="ECO:0000313" key="1">
    <source>
        <dbReference type="EMBL" id="MDV5088078.1"/>
    </source>
</evidence>
<dbReference type="RefSeq" id="WP_317329777.1">
    <property type="nucleotide sequence ID" value="NZ_JAWJZA010000002.1"/>
</dbReference>
<proteinExistence type="predicted"/>
<keyword evidence="2" id="KW-1185">Reference proteome</keyword>